<accession>A0AAD9LBC2</accession>
<organism evidence="6 7">
    <name type="scientific">Phytophthora citrophthora</name>
    <dbReference type="NCBI Taxonomy" id="4793"/>
    <lineage>
        <taxon>Eukaryota</taxon>
        <taxon>Sar</taxon>
        <taxon>Stramenopiles</taxon>
        <taxon>Oomycota</taxon>
        <taxon>Peronosporomycetes</taxon>
        <taxon>Peronosporales</taxon>
        <taxon>Peronosporaceae</taxon>
        <taxon>Phytophthora</taxon>
    </lineage>
</organism>
<comment type="subcellular location">
    <subcellularLocation>
        <location evidence="1 5">Secreted</location>
    </subcellularLocation>
</comment>
<evidence type="ECO:0000256" key="2">
    <source>
        <dbReference type="ARBA" id="ARBA00010400"/>
    </source>
</evidence>
<sequence length="143" mass="16157">MRLSVLLLVAVTALLSTTNAISMEEEAGKRSLRSMKTKVQDNQVEEERAGGTSAITAFYHNFDLNSLDKLFLPADLRRMTKEPEFLRHMMNSWKTGYRSVDDIVAYMTELKISEKAIEQFKIAYSAYIEHVKAIAAAKLANAH</sequence>
<keyword evidence="7" id="KW-1185">Reference proteome</keyword>
<evidence type="ECO:0000256" key="1">
    <source>
        <dbReference type="ARBA" id="ARBA00004613"/>
    </source>
</evidence>
<name>A0AAD9LBC2_9STRA</name>
<dbReference type="EMBL" id="JASMQC010000040">
    <property type="protein sequence ID" value="KAK1930230.1"/>
    <property type="molecule type" value="Genomic_DNA"/>
</dbReference>
<evidence type="ECO:0000313" key="7">
    <source>
        <dbReference type="Proteomes" id="UP001259832"/>
    </source>
</evidence>
<keyword evidence="4 5" id="KW-0732">Signal</keyword>
<evidence type="ECO:0000256" key="3">
    <source>
        <dbReference type="ARBA" id="ARBA00022525"/>
    </source>
</evidence>
<protein>
    <recommendedName>
        <fullName evidence="5">RxLR effector protein</fullName>
    </recommendedName>
</protein>
<comment type="caution">
    <text evidence="6">The sequence shown here is derived from an EMBL/GenBank/DDBJ whole genome shotgun (WGS) entry which is preliminary data.</text>
</comment>
<evidence type="ECO:0000256" key="5">
    <source>
        <dbReference type="RuleBase" id="RU367124"/>
    </source>
</evidence>
<proteinExistence type="inferred from homology"/>
<comment type="domain">
    <text evidence="5">The RxLR-dEER motif acts to carry the protein into the host cell cytoplasm through binding to cell surface phosphatidylinositol-3-phosphate.</text>
</comment>
<comment type="function">
    <text evidence="5">Effector that suppresses plant defense responses during pathogen infection.</text>
</comment>
<comment type="similarity">
    <text evidence="2 5">Belongs to the RxLR effector family.</text>
</comment>
<dbReference type="Proteomes" id="UP001259832">
    <property type="component" value="Unassembled WGS sequence"/>
</dbReference>
<feature type="signal peptide" evidence="5">
    <location>
        <begin position="1"/>
        <end position="20"/>
    </location>
</feature>
<dbReference type="Pfam" id="PF16810">
    <property type="entry name" value="RXLR"/>
    <property type="match status" value="1"/>
</dbReference>
<gene>
    <name evidence="6" type="ORF">P3T76_014190</name>
</gene>
<dbReference type="InterPro" id="IPR031825">
    <property type="entry name" value="RXLR"/>
</dbReference>
<dbReference type="AlphaFoldDB" id="A0AAD9LBC2"/>
<evidence type="ECO:0000256" key="4">
    <source>
        <dbReference type="ARBA" id="ARBA00022729"/>
    </source>
</evidence>
<evidence type="ECO:0000313" key="6">
    <source>
        <dbReference type="EMBL" id="KAK1930230.1"/>
    </source>
</evidence>
<feature type="chain" id="PRO_5045000739" description="RxLR effector protein" evidence="5">
    <location>
        <begin position="21"/>
        <end position="143"/>
    </location>
</feature>
<keyword evidence="3 5" id="KW-0964">Secreted</keyword>
<reference evidence="6" key="1">
    <citation type="submission" date="2023-08" db="EMBL/GenBank/DDBJ databases">
        <title>Reference Genome Resource for the Citrus Pathogen Phytophthora citrophthora.</title>
        <authorList>
            <person name="Moller H."/>
            <person name="Coetzee B."/>
            <person name="Rose L.J."/>
            <person name="Van Niekerk J.M."/>
        </authorList>
    </citation>
    <scope>NUCLEOTIDE SEQUENCE</scope>
    <source>
        <strain evidence="6">STE-U-9442</strain>
    </source>
</reference>